<dbReference type="AlphaFoldDB" id="A0A317UYT1"/>
<dbReference type="GO" id="GO:0005789">
    <property type="term" value="C:endoplasmic reticulum membrane"/>
    <property type="evidence" value="ECO:0007669"/>
    <property type="project" value="UniProtKB-SubCell"/>
</dbReference>
<feature type="transmembrane region" description="Helical" evidence="10">
    <location>
        <begin position="430"/>
        <end position="448"/>
    </location>
</feature>
<evidence type="ECO:0000256" key="8">
    <source>
        <dbReference type="ARBA" id="ARBA00044793"/>
    </source>
</evidence>
<evidence type="ECO:0000256" key="7">
    <source>
        <dbReference type="ARBA" id="ARBA00023136"/>
    </source>
</evidence>
<gene>
    <name evidence="11" type="ORF">BO70DRAFT_346313</name>
</gene>
<evidence type="ECO:0000256" key="2">
    <source>
        <dbReference type="ARBA" id="ARBA00004922"/>
    </source>
</evidence>
<feature type="transmembrane region" description="Helical" evidence="10">
    <location>
        <begin position="149"/>
        <end position="173"/>
    </location>
</feature>
<comment type="similarity">
    <text evidence="3 10">Belongs to the RFT1 family.</text>
</comment>
<feature type="transmembrane region" description="Helical" evidence="10">
    <location>
        <begin position="185"/>
        <end position="205"/>
    </location>
</feature>
<evidence type="ECO:0000313" key="12">
    <source>
        <dbReference type="Proteomes" id="UP000247233"/>
    </source>
</evidence>
<dbReference type="VEuPathDB" id="FungiDB:BO70DRAFT_346313"/>
<comment type="pathway">
    <text evidence="2">Protein modification; protein glycosylation.</text>
</comment>
<protein>
    <recommendedName>
        <fullName evidence="8 10">Man(5)GlcNAc(2)-PP-dolichol translocation protein RFT1</fullName>
    </recommendedName>
</protein>
<dbReference type="OrthoDB" id="9979195at2759"/>
<evidence type="ECO:0000256" key="3">
    <source>
        <dbReference type="ARBA" id="ARBA00010288"/>
    </source>
</evidence>
<keyword evidence="10" id="KW-0813">Transport</keyword>
<keyword evidence="4 10" id="KW-0812">Transmembrane</keyword>
<evidence type="ECO:0000256" key="4">
    <source>
        <dbReference type="ARBA" id="ARBA00022692"/>
    </source>
</evidence>
<evidence type="ECO:0000313" key="11">
    <source>
        <dbReference type="EMBL" id="PWY65652.1"/>
    </source>
</evidence>
<accession>A0A317UYT1</accession>
<name>A0A317UYT1_9EURO</name>
<dbReference type="STRING" id="1448321.A0A317UYT1"/>
<comment type="subcellular location">
    <subcellularLocation>
        <location evidence="1 10">Endoplasmic reticulum membrane</location>
        <topology evidence="1 10">Multi-pass membrane protein</topology>
    </subcellularLocation>
</comment>
<feature type="transmembrane region" description="Helical" evidence="10">
    <location>
        <begin position="117"/>
        <end position="137"/>
    </location>
</feature>
<feature type="transmembrane region" description="Helical" evidence="10">
    <location>
        <begin position="48"/>
        <end position="66"/>
    </location>
</feature>
<comment type="function">
    <text evidence="9 10">Intramembrane glycolipid transporter that operates in the biosynthetic pathway of dolichol-linked oligosaccharides, the glycan precursors employed in protein asparagine (N)-glycosylation. The sequential addition of sugars to dolichol pyrophosphate produces dolichol-linked oligosaccharides containing fourteen sugars, including two GlcNAcs, nine mannoses and three glucoses. Once assembled, the oligosaccharide is transferred from the lipid to nascent proteins by oligosaccharyltransferases. The assembly of dolichol-linked oligosaccharides begins on the cytosolic side of the endoplasmic reticulum membrane and finishes in its lumen. RFT1 could mediate the translocation of the cytosolically oriented intermediate DolPP-GlcNAc2Man5, produced by ALG11, into the ER lumen where dolichol-linked oligosaccharides assembly continues. However, the intramembrane lipid transporter activity could not be confirmed in vitro.</text>
</comment>
<dbReference type="Pfam" id="PF04506">
    <property type="entry name" value="Rft-1"/>
    <property type="match status" value="1"/>
</dbReference>
<feature type="transmembrane region" description="Helical" evidence="10">
    <location>
        <begin position="217"/>
        <end position="236"/>
    </location>
</feature>
<dbReference type="PANTHER" id="PTHR13117:SF5">
    <property type="entry name" value="PROTEIN RFT1 HOMOLOG"/>
    <property type="match status" value="1"/>
</dbReference>
<evidence type="ECO:0000256" key="5">
    <source>
        <dbReference type="ARBA" id="ARBA00022824"/>
    </source>
</evidence>
<feature type="transmembrane region" description="Helical" evidence="10">
    <location>
        <begin position="389"/>
        <end position="409"/>
    </location>
</feature>
<dbReference type="EMBL" id="MSFL01000050">
    <property type="protein sequence ID" value="PWY65652.1"/>
    <property type="molecule type" value="Genomic_DNA"/>
</dbReference>
<keyword evidence="12" id="KW-1185">Reference proteome</keyword>
<dbReference type="GO" id="GO:0034203">
    <property type="term" value="P:glycolipid translocation"/>
    <property type="evidence" value="ECO:0007669"/>
    <property type="project" value="TreeGrafter"/>
</dbReference>
<keyword evidence="7 10" id="KW-0472">Membrane</keyword>
<keyword evidence="6 10" id="KW-1133">Transmembrane helix</keyword>
<reference evidence="11 12" key="1">
    <citation type="submission" date="2016-12" db="EMBL/GenBank/DDBJ databases">
        <title>The genomes of Aspergillus section Nigri reveals drivers in fungal speciation.</title>
        <authorList>
            <consortium name="DOE Joint Genome Institute"/>
            <person name="Vesth T.C."/>
            <person name="Nybo J."/>
            <person name="Theobald S."/>
            <person name="Brandl J."/>
            <person name="Frisvad J.C."/>
            <person name="Nielsen K.F."/>
            <person name="Lyhne E.K."/>
            <person name="Kogle M.E."/>
            <person name="Kuo A."/>
            <person name="Riley R."/>
            <person name="Clum A."/>
            <person name="Nolan M."/>
            <person name="Lipzen A."/>
            <person name="Salamov A."/>
            <person name="Henrissat B."/>
            <person name="Wiebenga A."/>
            <person name="De Vries R.P."/>
            <person name="Grigoriev I.V."/>
            <person name="Mortensen U.H."/>
            <person name="Andersen M.R."/>
            <person name="Baker S.E."/>
        </authorList>
    </citation>
    <scope>NUCLEOTIDE SEQUENCE [LARGE SCALE GENOMIC DNA]</scope>
    <source>
        <strain evidence="11 12">CBS 117.55</strain>
    </source>
</reference>
<feature type="transmembrane region" description="Helical" evidence="10">
    <location>
        <begin position="360"/>
        <end position="383"/>
    </location>
</feature>
<sequence>MPQVDGNAAAMLASSASGTTLMILVQLVSRLFTFTANNLILRSLPPNILGLATQLELYFMSILYFSRESIRMSIQRQSMHFTPAAMSVHEDNNDSARKITGQTPEAKSAVSQSVVNMSYLSLGLGFLFAMVFLTFYMHFVPTEVSQMSFYHASVIITTIASLMELSIEPFFSVVQQYMLHKKRAVVEMSAAFVKSFITCVAFTWASRTSYSVGVLPFALGYLCYSLTLIFGYIIALQQFTEKWNFSMFLTRIHARSNYLADRFSWPMITLSANVFFQSVIKHILTQGDSMMLATMTTLEDQGIYALASNYGGLLARVLFQPIEESSRALFSSLLNFDETGQLSIKNTNAAKNHLIQIMHIYSMMAVVGFPLGPSLVTLGLHVLGGGNWVSPRVSSLLSLYCYYIPFLAFNGIGESFVSSAANPAELRKQAVWMGVFSACYTSAAYLLLEVGGLGAHGMVYANILNMAVRTVWSFLFIRSFLRRHNGDISFADLSPRPHTCVAAVLMSTIIALRRAYNPNYNHVREGFVHCAIYLVLV</sequence>
<feature type="transmembrane region" description="Helical" evidence="10">
    <location>
        <begin position="7"/>
        <end position="28"/>
    </location>
</feature>
<evidence type="ECO:0000256" key="9">
    <source>
        <dbReference type="ARBA" id="ARBA00045912"/>
    </source>
</evidence>
<dbReference type="GO" id="GO:0006488">
    <property type="term" value="P:dolichol-linked oligosaccharide biosynthetic process"/>
    <property type="evidence" value="ECO:0007669"/>
    <property type="project" value="InterPro"/>
</dbReference>
<organism evidence="11 12">
    <name type="scientific">Aspergillus heteromorphus CBS 117.55</name>
    <dbReference type="NCBI Taxonomy" id="1448321"/>
    <lineage>
        <taxon>Eukaryota</taxon>
        <taxon>Fungi</taxon>
        <taxon>Dikarya</taxon>
        <taxon>Ascomycota</taxon>
        <taxon>Pezizomycotina</taxon>
        <taxon>Eurotiomycetes</taxon>
        <taxon>Eurotiomycetidae</taxon>
        <taxon>Eurotiales</taxon>
        <taxon>Aspergillaceae</taxon>
        <taxon>Aspergillus</taxon>
        <taxon>Aspergillus subgen. Circumdati</taxon>
    </lineage>
</organism>
<dbReference type="PANTHER" id="PTHR13117">
    <property type="entry name" value="ENDOPLASMIC RETICULUM MULTISPAN TRANSMEMBRANE PROTEIN-RELATED"/>
    <property type="match status" value="1"/>
</dbReference>
<dbReference type="RefSeq" id="XP_025394572.1">
    <property type="nucleotide sequence ID" value="XM_025541540.1"/>
</dbReference>
<proteinExistence type="inferred from homology"/>
<evidence type="ECO:0000256" key="10">
    <source>
        <dbReference type="RuleBase" id="RU365067"/>
    </source>
</evidence>
<dbReference type="Proteomes" id="UP000247233">
    <property type="component" value="Unassembled WGS sequence"/>
</dbReference>
<feature type="transmembrane region" description="Helical" evidence="10">
    <location>
        <begin position="460"/>
        <end position="481"/>
    </location>
</feature>
<comment type="caution">
    <text evidence="11">The sequence shown here is derived from an EMBL/GenBank/DDBJ whole genome shotgun (WGS) entry which is preliminary data.</text>
</comment>
<dbReference type="InterPro" id="IPR007594">
    <property type="entry name" value="RFT1"/>
</dbReference>
<keyword evidence="5 10" id="KW-0256">Endoplasmic reticulum</keyword>
<dbReference type="GeneID" id="37063777"/>
<evidence type="ECO:0000256" key="6">
    <source>
        <dbReference type="ARBA" id="ARBA00022989"/>
    </source>
</evidence>
<evidence type="ECO:0000256" key="1">
    <source>
        <dbReference type="ARBA" id="ARBA00004477"/>
    </source>
</evidence>